<name>A0A7U4E7B3_RUNSL</name>
<dbReference type="RefSeq" id="WP_013929502.1">
    <property type="nucleotide sequence ID" value="NC_015703.1"/>
</dbReference>
<reference evidence="9 10" key="2">
    <citation type="journal article" date="2012" name="Stand. Genomic Sci.">
        <title>Complete genome sequence of the aquatic bacterium Runella slithyformis type strain (LSU 4(T)).</title>
        <authorList>
            <person name="Copeland A."/>
            <person name="Zhang X."/>
            <person name="Misra M."/>
            <person name="Lapidus A."/>
            <person name="Nolan M."/>
            <person name="Lucas S."/>
            <person name="Deshpande S."/>
            <person name="Cheng J.F."/>
            <person name="Tapia R."/>
            <person name="Goodwin L.A."/>
            <person name="Pitluck S."/>
            <person name="Liolios K."/>
            <person name="Pagani I."/>
            <person name="Ivanova N."/>
            <person name="Mikhailova N."/>
            <person name="Pati A."/>
            <person name="Chen A."/>
            <person name="Palaniappan K."/>
            <person name="Land M."/>
            <person name="Hauser L."/>
            <person name="Pan C."/>
            <person name="Jeffries C.D."/>
            <person name="Detter J.C."/>
            <person name="Brambilla E.M."/>
            <person name="Rohde M."/>
            <person name="Djao O.D."/>
            <person name="Goker M."/>
            <person name="Sikorski J."/>
            <person name="Tindall B.J."/>
            <person name="Woyke T."/>
            <person name="Bristow J."/>
            <person name="Eisen J.A."/>
            <person name="Markowitz V."/>
            <person name="Hugenholtz P."/>
            <person name="Kyrpides N.C."/>
            <person name="Klenk H.P."/>
            <person name="Mavromatis K."/>
        </authorList>
    </citation>
    <scope>NUCLEOTIDE SEQUENCE [LARGE SCALE GENOMIC DNA]</scope>
    <source>
        <strain evidence="10">ATCC 29530 / DSM 19594 / LMG 11500 / NCIMB 11436 / LSU 4</strain>
    </source>
</reference>
<keyword evidence="10" id="KW-1185">Reference proteome</keyword>
<reference evidence="10" key="1">
    <citation type="submission" date="2011-06" db="EMBL/GenBank/DDBJ databases">
        <title>The complete genome of chromosome of Runella slithyformis DSM 19594.</title>
        <authorList>
            <consortium name="US DOE Joint Genome Institute (JGI-PGF)"/>
            <person name="Lucas S."/>
            <person name="Han J."/>
            <person name="Lapidus A."/>
            <person name="Bruce D."/>
            <person name="Goodwin L."/>
            <person name="Pitluck S."/>
            <person name="Peters L."/>
            <person name="Kyrpides N."/>
            <person name="Mavromatis K."/>
            <person name="Ivanova N."/>
            <person name="Ovchinnikova G."/>
            <person name="Zhang X."/>
            <person name="Misra M."/>
            <person name="Detter J.C."/>
            <person name="Tapia R."/>
            <person name="Han C."/>
            <person name="Land M."/>
            <person name="Hauser L."/>
            <person name="Markowitz V."/>
            <person name="Cheng J.-F."/>
            <person name="Hugenholtz P."/>
            <person name="Woyke T."/>
            <person name="Wu D."/>
            <person name="Tindall B."/>
            <person name="Faehrich R."/>
            <person name="Brambilla E."/>
            <person name="Klenk H.-P."/>
            <person name="Eisen J.A."/>
        </authorList>
    </citation>
    <scope>NUCLEOTIDE SEQUENCE [LARGE SCALE GENOMIC DNA]</scope>
    <source>
        <strain evidence="10">ATCC 29530 / DSM 19594 / LMG 11500 / NCIMB 11436 / LSU 4</strain>
    </source>
</reference>
<keyword evidence="5" id="KW-0680">Restriction system</keyword>
<comment type="catalytic activity">
    <reaction evidence="7">
        <text>a 2'-deoxyadenosine in DNA + S-adenosyl-L-methionine = an N(6)-methyl-2'-deoxyadenosine in DNA + S-adenosyl-L-homocysteine + H(+)</text>
        <dbReference type="Rhea" id="RHEA:15197"/>
        <dbReference type="Rhea" id="RHEA-COMP:12418"/>
        <dbReference type="Rhea" id="RHEA-COMP:12419"/>
        <dbReference type="ChEBI" id="CHEBI:15378"/>
        <dbReference type="ChEBI" id="CHEBI:57856"/>
        <dbReference type="ChEBI" id="CHEBI:59789"/>
        <dbReference type="ChEBI" id="CHEBI:90615"/>
        <dbReference type="ChEBI" id="CHEBI:90616"/>
        <dbReference type="EC" id="2.1.1.72"/>
    </reaction>
</comment>
<dbReference type="GO" id="GO:0009007">
    <property type="term" value="F:site-specific DNA-methyltransferase (adenine-specific) activity"/>
    <property type="evidence" value="ECO:0007669"/>
    <property type="project" value="UniProtKB-EC"/>
</dbReference>
<dbReference type="InterPro" id="IPR002052">
    <property type="entry name" value="DNA_methylase_N6_adenine_CS"/>
</dbReference>
<evidence type="ECO:0000256" key="6">
    <source>
        <dbReference type="ARBA" id="ARBA00023125"/>
    </source>
</evidence>
<dbReference type="AlphaFoldDB" id="A0A7U4E7B3"/>
<dbReference type="PANTHER" id="PTHR33841:SF6">
    <property type="entry name" value="TYPE II METHYLTRANSFERASE M.HINDII"/>
    <property type="match status" value="1"/>
</dbReference>
<evidence type="ECO:0000259" key="8">
    <source>
        <dbReference type="Pfam" id="PF07669"/>
    </source>
</evidence>
<keyword evidence="4" id="KW-0949">S-adenosyl-L-methionine</keyword>
<dbReference type="InterPro" id="IPR050953">
    <property type="entry name" value="N4_N6_ade-DNA_methylase"/>
</dbReference>
<dbReference type="PANTHER" id="PTHR33841">
    <property type="entry name" value="DNA METHYLTRANSFERASE YEEA-RELATED"/>
    <property type="match status" value="1"/>
</dbReference>
<evidence type="ECO:0000256" key="2">
    <source>
        <dbReference type="ARBA" id="ARBA00022603"/>
    </source>
</evidence>
<dbReference type="Proteomes" id="UP000000493">
    <property type="component" value="Chromosome"/>
</dbReference>
<dbReference type="PROSITE" id="PS00092">
    <property type="entry name" value="N6_MTASE"/>
    <property type="match status" value="1"/>
</dbReference>
<accession>A0A7U4E7B3</accession>
<evidence type="ECO:0000313" key="10">
    <source>
        <dbReference type="Proteomes" id="UP000000493"/>
    </source>
</evidence>
<dbReference type="Pfam" id="PF07669">
    <property type="entry name" value="Eco57I"/>
    <property type="match status" value="1"/>
</dbReference>
<dbReference type="GO" id="GO:0009307">
    <property type="term" value="P:DNA restriction-modification system"/>
    <property type="evidence" value="ECO:0007669"/>
    <property type="project" value="UniProtKB-KW"/>
</dbReference>
<dbReference type="InterPro" id="IPR011639">
    <property type="entry name" value="MethylTrfase_TaqI-like_dom"/>
</dbReference>
<dbReference type="SUPFAM" id="SSF53335">
    <property type="entry name" value="S-adenosyl-L-methionine-dependent methyltransferases"/>
    <property type="match status" value="1"/>
</dbReference>
<organism evidence="9 10">
    <name type="scientific">Runella slithyformis (strain ATCC 29530 / DSM 19594 / LMG 11500 / NCIMB 11436 / LSU 4)</name>
    <dbReference type="NCBI Taxonomy" id="761193"/>
    <lineage>
        <taxon>Bacteria</taxon>
        <taxon>Pseudomonadati</taxon>
        <taxon>Bacteroidota</taxon>
        <taxon>Cytophagia</taxon>
        <taxon>Cytophagales</taxon>
        <taxon>Spirosomataceae</taxon>
        <taxon>Runella</taxon>
    </lineage>
</organism>
<evidence type="ECO:0000256" key="4">
    <source>
        <dbReference type="ARBA" id="ARBA00022691"/>
    </source>
</evidence>
<dbReference type="EMBL" id="CP002859">
    <property type="protein sequence ID" value="AEI50199.1"/>
    <property type="molecule type" value="Genomic_DNA"/>
</dbReference>
<evidence type="ECO:0000256" key="3">
    <source>
        <dbReference type="ARBA" id="ARBA00022679"/>
    </source>
</evidence>
<gene>
    <name evidence="9" type="ordered locus">Runsl_3841</name>
</gene>
<evidence type="ECO:0000313" key="9">
    <source>
        <dbReference type="EMBL" id="AEI50199.1"/>
    </source>
</evidence>
<keyword evidence="2 9" id="KW-0489">Methyltransferase</keyword>
<dbReference type="GO" id="GO:0003677">
    <property type="term" value="F:DNA binding"/>
    <property type="evidence" value="ECO:0007669"/>
    <property type="project" value="UniProtKB-KW"/>
</dbReference>
<sequence>MIQTNYNPDVLSCLANLSNDEVFTPPSLVNDILDLLPTDLWSNPNAKFLDPVSKSGVFLREMAKRLMKGLETQIPDKQERINHIFSKQLYGIAITDLTALLSRRSVYCSKTANGKYSICDTFEDEQGNIRYKRMKHTWQSGKCTYCGASQEVYDREDALETYAYNFIHTENPEKIFNMKFDVIVGNPPYQLSDGGAQASASPIYHLFVEQAKKLNPKYLVMIIPSRWFAGGKGLDTFRATMLKDRSIKKIVDFLDAADCFPGVEIKGGVCYFLRDRDYNGDCEVVPVVKSEFRKPMLRNIGAYDVLVRLNESIPILEKVQAKKEKSFSEHMSSQKPFGFRTNFRGFKKEPFKGAVKIYSFKEIGWIEREKVIQNPQWIDEYKVIISRSYNGGYTYPHQIINKPIVADKGSCCTETYIVCDILANEKRAINLKNYMATKFFRFLVFLRKVSQDNPKDRFTFAPIQNYDETWTDEKLYEKYGLTNDEIAFIDSMIRPMDLTQNDDTDE</sequence>
<protein>
    <recommendedName>
        <fullName evidence="1">site-specific DNA-methyltransferase (adenine-specific)</fullName>
        <ecNumber evidence="1">2.1.1.72</ecNumber>
    </recommendedName>
</protein>
<dbReference type="InterPro" id="IPR029063">
    <property type="entry name" value="SAM-dependent_MTases_sf"/>
</dbReference>
<proteinExistence type="predicted"/>
<dbReference type="EC" id="2.1.1.72" evidence="1"/>
<evidence type="ECO:0000256" key="5">
    <source>
        <dbReference type="ARBA" id="ARBA00022747"/>
    </source>
</evidence>
<feature type="domain" description="Type II methyltransferase M.TaqI-like" evidence="8">
    <location>
        <begin position="87"/>
        <end position="260"/>
    </location>
</feature>
<evidence type="ECO:0000256" key="1">
    <source>
        <dbReference type="ARBA" id="ARBA00011900"/>
    </source>
</evidence>
<dbReference type="PRINTS" id="PR00507">
    <property type="entry name" value="N12N6MTFRASE"/>
</dbReference>
<dbReference type="KEGG" id="rsi:Runsl_3841"/>
<keyword evidence="6" id="KW-0238">DNA-binding</keyword>
<dbReference type="REBASE" id="37509">
    <property type="entry name" value="Rsl19594ORF3841P"/>
</dbReference>
<dbReference type="GO" id="GO:0032259">
    <property type="term" value="P:methylation"/>
    <property type="evidence" value="ECO:0007669"/>
    <property type="project" value="UniProtKB-KW"/>
</dbReference>
<keyword evidence="3 9" id="KW-0808">Transferase</keyword>
<evidence type="ECO:0000256" key="7">
    <source>
        <dbReference type="ARBA" id="ARBA00047942"/>
    </source>
</evidence>
<dbReference type="Gene3D" id="3.40.50.150">
    <property type="entry name" value="Vaccinia Virus protein VP39"/>
    <property type="match status" value="1"/>
</dbReference>